<accession>A0A8A4ZGP3</accession>
<dbReference type="AlphaFoldDB" id="A0A8A4ZGP3"/>
<proteinExistence type="predicted"/>
<dbReference type="EMBL" id="CP071868">
    <property type="protein sequence ID" value="QTE28818.1"/>
    <property type="molecule type" value="Genomic_DNA"/>
</dbReference>
<feature type="domain" description="Histone acetyltransferase Rv0428c-like SH3" evidence="1">
    <location>
        <begin position="18"/>
        <end position="66"/>
    </location>
</feature>
<evidence type="ECO:0000313" key="3">
    <source>
        <dbReference type="Proteomes" id="UP000663937"/>
    </source>
</evidence>
<protein>
    <recommendedName>
        <fullName evidence="1">Histone acetyltransferase Rv0428c-like SH3 domain-containing protein</fullName>
    </recommendedName>
</protein>
<evidence type="ECO:0000259" key="1">
    <source>
        <dbReference type="Pfam" id="PF24551"/>
    </source>
</evidence>
<dbReference type="RefSeq" id="WP_227423069.1">
    <property type="nucleotide sequence ID" value="NZ_CP071868.1"/>
</dbReference>
<keyword evidence="3" id="KW-1185">Reference proteome</keyword>
<dbReference type="KEGG" id="psic:J4E96_16005"/>
<gene>
    <name evidence="2" type="ORF">J4E96_16005</name>
</gene>
<name>A0A8A4ZGP3_9MICO</name>
<sequence length="84" mass="8971">MTTTVGPTPAPEPWRAWPTGTRVVVRRRLSEGGYSDVLGEVLASDGTGVRIETRRGPVHVPAADIALGKVIPPAPPRRAPRQPD</sequence>
<evidence type="ECO:0000313" key="2">
    <source>
        <dbReference type="EMBL" id="QTE28818.1"/>
    </source>
</evidence>
<organism evidence="2 3">
    <name type="scientific">Pengzhenrongella sicca</name>
    <dbReference type="NCBI Taxonomy" id="2819238"/>
    <lineage>
        <taxon>Bacteria</taxon>
        <taxon>Bacillati</taxon>
        <taxon>Actinomycetota</taxon>
        <taxon>Actinomycetes</taxon>
        <taxon>Micrococcales</taxon>
        <taxon>Pengzhenrongella</taxon>
    </lineage>
</organism>
<dbReference type="InterPro" id="IPR056934">
    <property type="entry name" value="SH3_Rv0428c"/>
</dbReference>
<dbReference type="Proteomes" id="UP000663937">
    <property type="component" value="Chromosome"/>
</dbReference>
<reference evidence="2" key="1">
    <citation type="submission" date="2021-03" db="EMBL/GenBank/DDBJ databases">
        <title>Pengzhenrongella sicca gen. nov., sp. nov., a new member of suborder Micrococcineae isolated from High-Arctic tundra soil.</title>
        <authorList>
            <person name="Peng F."/>
        </authorList>
    </citation>
    <scope>NUCLEOTIDE SEQUENCE</scope>
    <source>
        <strain evidence="2">LRZ-2</strain>
    </source>
</reference>
<dbReference type="Pfam" id="PF24551">
    <property type="entry name" value="SH3_Rv0428c"/>
    <property type="match status" value="1"/>
</dbReference>